<dbReference type="EMBL" id="OFSP01000052">
    <property type="protein sequence ID" value="SOY75566.1"/>
    <property type="molecule type" value="Genomic_DNA"/>
</dbReference>
<evidence type="ECO:0000313" key="2">
    <source>
        <dbReference type="EMBL" id="SOY77772.1"/>
    </source>
</evidence>
<geneLocation type="plasmid" evidence="4">
    <name>CBM2636p</name>
</geneLocation>
<reference evidence="5 6" key="1">
    <citation type="submission" date="2018-01" db="EMBL/GenBank/DDBJ databases">
        <authorList>
            <person name="Clerissi C."/>
        </authorList>
    </citation>
    <scope>NUCLEOTIDE SEQUENCE [LARGE SCALE GENOMIC DNA]</scope>
    <source>
        <strain evidence="2">Cupriavidus taiwanensis LMG 19430</strain>
        <strain evidence="1">Cupriavidus taiwanensis STM 3521</strain>
        <strain evidence="3">Cupriavidus taiwanensis STM 6021</strain>
        <strain evidence="4">Cupriavidus taiwanensis SWF 66322</strain>
        <plasmid evidence="7">cbm2586_p</plasmid>
        <plasmid evidence="6">cbm2589_p</plasmid>
        <plasmid evidence="8">cbm2594_p</plasmid>
        <plasmid evidence="4">CBM2636p</plasmid>
        <plasmid evidence="5">cbm2636p</plasmid>
    </source>
</reference>
<evidence type="ECO:0000313" key="5">
    <source>
        <dbReference type="Proteomes" id="UP000254259"/>
    </source>
</evidence>
<evidence type="ECO:0000313" key="1">
    <source>
        <dbReference type="EMBL" id="SOY75566.1"/>
    </source>
</evidence>
<evidence type="ECO:0000313" key="4">
    <source>
        <dbReference type="EMBL" id="SPD69457.1"/>
    </source>
</evidence>
<name>A0A375DBF1_9BURK</name>
<geneLocation type="plasmid" evidence="6">
    <name>cbm2589_p</name>
</geneLocation>
<dbReference type="EMBL" id="OGUU01000017">
    <property type="protein sequence ID" value="SPC25123.1"/>
    <property type="molecule type" value="Genomic_DNA"/>
</dbReference>
<dbReference type="Proteomes" id="UP000257016">
    <property type="component" value="Unassembled WGS sequence"/>
</dbReference>
<keyword evidence="4" id="KW-0614">Plasmid</keyword>
<sequence>MDNNGHAQTIAGAAGVLYQLHDDGAIWRSDGKPCNGQSCPGWARLDNNPRTGTILSAED</sequence>
<evidence type="ECO:0000313" key="7">
    <source>
        <dbReference type="Proteomes" id="UP000257016"/>
    </source>
</evidence>
<accession>A0A375DBF1</accession>
<evidence type="ECO:0000313" key="6">
    <source>
        <dbReference type="Proteomes" id="UP000256297"/>
    </source>
</evidence>
<dbReference type="Proteomes" id="UP000254259">
    <property type="component" value="Plasmid CBM2636p"/>
</dbReference>
<dbReference type="Proteomes" id="UP000256297">
    <property type="component" value="Plasmid CBM2589_p"/>
</dbReference>
<gene>
    <name evidence="2" type="ORF">CBM2586_P200002</name>
    <name evidence="1" type="ORF">CBM2589_P200002</name>
    <name evidence="3" type="ORF">CBM2594_P120003</name>
    <name evidence="4" type="ORF">CBM2636_P20144</name>
</gene>
<geneLocation type="plasmid" evidence="5">
    <name>cbm2636p</name>
</geneLocation>
<dbReference type="AlphaFoldDB" id="A0A375DBF1"/>
<geneLocation type="plasmid" evidence="8">
    <name>cbm2594_p</name>
</geneLocation>
<dbReference type="EMBL" id="OFSN01000040">
    <property type="protein sequence ID" value="SOY77772.1"/>
    <property type="molecule type" value="Genomic_DNA"/>
</dbReference>
<protein>
    <submittedName>
        <fullName evidence="3">Uncharacterized protein</fullName>
    </submittedName>
</protein>
<dbReference type="Proteomes" id="UP000257139">
    <property type="component" value="Plasmid CBM2594_p"/>
</dbReference>
<proteinExistence type="predicted"/>
<dbReference type="EMBL" id="LT984815">
    <property type="protein sequence ID" value="SPD69457.1"/>
    <property type="molecule type" value="Genomic_DNA"/>
</dbReference>
<evidence type="ECO:0000313" key="8">
    <source>
        <dbReference type="Proteomes" id="UP000257139"/>
    </source>
</evidence>
<evidence type="ECO:0000313" key="3">
    <source>
        <dbReference type="EMBL" id="SPC25123.1"/>
    </source>
</evidence>
<organism evidence="3 8">
    <name type="scientific">Cupriavidus taiwanensis</name>
    <dbReference type="NCBI Taxonomy" id="164546"/>
    <lineage>
        <taxon>Bacteria</taxon>
        <taxon>Pseudomonadati</taxon>
        <taxon>Pseudomonadota</taxon>
        <taxon>Betaproteobacteria</taxon>
        <taxon>Burkholderiales</taxon>
        <taxon>Burkholderiaceae</taxon>
        <taxon>Cupriavidus</taxon>
    </lineage>
</organism>
<geneLocation type="plasmid" evidence="7">
    <name>cbm2586_p</name>
</geneLocation>